<dbReference type="PROSITE" id="PS51729">
    <property type="entry name" value="GNAT_YJDJ"/>
    <property type="match status" value="1"/>
</dbReference>
<evidence type="ECO:0000256" key="1">
    <source>
        <dbReference type="SAM" id="MobiDB-lite"/>
    </source>
</evidence>
<dbReference type="Proteomes" id="UP000722125">
    <property type="component" value="Unassembled WGS sequence"/>
</dbReference>
<dbReference type="SUPFAM" id="SSF55729">
    <property type="entry name" value="Acyl-CoA N-acyltransferases (Nat)"/>
    <property type="match status" value="1"/>
</dbReference>
<gene>
    <name evidence="3" type="ORF">KIN34_03470</name>
</gene>
<dbReference type="CDD" id="cd04301">
    <property type="entry name" value="NAT_SF"/>
    <property type="match status" value="1"/>
</dbReference>
<keyword evidence="4" id="KW-1185">Reference proteome</keyword>
<dbReference type="InterPro" id="IPR031165">
    <property type="entry name" value="GNAT_YJDJ"/>
</dbReference>
<sequence>MGSRATTPAAENARAPGRESTSRYGASTPPSSHRPTTAPARPPRPAPGCGGVRPRSGGARAGLDGQGGAVDVVEVPDGSRFEARDGERVLGFAEYHRDGRTVVFTHTEVGPEHEGQGVGGELVRGALDAVRDRGDDVVALCPFVSAWIARHPEYRDLLREAAPGSSGG</sequence>
<dbReference type="EMBL" id="JAHBOH010000001">
    <property type="protein sequence ID" value="MBT0993344.1"/>
    <property type="molecule type" value="Genomic_DNA"/>
</dbReference>
<dbReference type="Gene3D" id="3.40.630.30">
    <property type="match status" value="1"/>
</dbReference>
<feature type="compositionally biased region" description="Polar residues" evidence="1">
    <location>
        <begin position="22"/>
        <end position="33"/>
    </location>
</feature>
<dbReference type="PANTHER" id="PTHR31435">
    <property type="entry name" value="PROTEIN NATD1"/>
    <property type="match status" value="1"/>
</dbReference>
<reference evidence="3 4" key="1">
    <citation type="submission" date="2021-05" db="EMBL/GenBank/DDBJ databases">
        <title>Description of Cellulomonas sp. DKR-3 sp. nov.</title>
        <authorList>
            <person name="Dahal R.H."/>
            <person name="Chaudhary D.K."/>
        </authorList>
    </citation>
    <scope>NUCLEOTIDE SEQUENCE [LARGE SCALE GENOMIC DNA]</scope>
    <source>
        <strain evidence="3 4">DKR-3</strain>
    </source>
</reference>
<comment type="caution">
    <text evidence="3">The sequence shown here is derived from an EMBL/GenBank/DDBJ whole genome shotgun (WGS) entry which is preliminary data.</text>
</comment>
<dbReference type="InterPro" id="IPR016181">
    <property type="entry name" value="Acyl_CoA_acyltransferase"/>
</dbReference>
<evidence type="ECO:0000313" key="3">
    <source>
        <dbReference type="EMBL" id="MBT0993344.1"/>
    </source>
</evidence>
<feature type="region of interest" description="Disordered" evidence="1">
    <location>
        <begin position="1"/>
        <end position="69"/>
    </location>
</feature>
<feature type="domain" description="N-acetyltransferase" evidence="2">
    <location>
        <begin position="73"/>
        <end position="159"/>
    </location>
</feature>
<evidence type="ECO:0000313" key="4">
    <source>
        <dbReference type="Proteomes" id="UP000722125"/>
    </source>
</evidence>
<accession>A0ABS5TW03</accession>
<dbReference type="Pfam" id="PF14542">
    <property type="entry name" value="Acetyltransf_CG"/>
    <property type="match status" value="1"/>
</dbReference>
<protein>
    <submittedName>
        <fullName evidence="3">N-acetyltransferase</fullName>
    </submittedName>
</protein>
<name>A0ABS5TW03_9CELL</name>
<organism evidence="3 4">
    <name type="scientific">Cellulomonas fulva</name>
    <dbReference type="NCBI Taxonomy" id="2835530"/>
    <lineage>
        <taxon>Bacteria</taxon>
        <taxon>Bacillati</taxon>
        <taxon>Actinomycetota</taxon>
        <taxon>Actinomycetes</taxon>
        <taxon>Micrococcales</taxon>
        <taxon>Cellulomonadaceae</taxon>
        <taxon>Cellulomonas</taxon>
    </lineage>
</organism>
<dbReference type="PANTHER" id="PTHR31435:SF10">
    <property type="entry name" value="BSR4717 PROTEIN"/>
    <property type="match status" value="1"/>
</dbReference>
<dbReference type="InterPro" id="IPR045057">
    <property type="entry name" value="Gcn5-rel_NAT"/>
</dbReference>
<proteinExistence type="predicted"/>
<evidence type="ECO:0000259" key="2">
    <source>
        <dbReference type="PROSITE" id="PS51729"/>
    </source>
</evidence>